<protein>
    <submittedName>
        <fullName evidence="1">Uncharacterized protein</fullName>
    </submittedName>
</protein>
<dbReference type="EMBL" id="JANBPW010003025">
    <property type="protein sequence ID" value="KAJ1938880.1"/>
    <property type="molecule type" value="Genomic_DNA"/>
</dbReference>
<keyword evidence="2" id="KW-1185">Reference proteome</keyword>
<proteinExistence type="predicted"/>
<comment type="caution">
    <text evidence="1">The sequence shown here is derived from an EMBL/GenBank/DDBJ whole genome shotgun (WGS) entry which is preliminary data.</text>
</comment>
<accession>A0ACC1J5T0</accession>
<evidence type="ECO:0000313" key="2">
    <source>
        <dbReference type="Proteomes" id="UP001150603"/>
    </source>
</evidence>
<name>A0ACC1J5T0_9FUNG</name>
<reference evidence="1" key="1">
    <citation type="submission" date="2022-07" db="EMBL/GenBank/DDBJ databases">
        <title>Phylogenomic reconstructions and comparative analyses of Kickxellomycotina fungi.</title>
        <authorList>
            <person name="Reynolds N.K."/>
            <person name="Stajich J.E."/>
            <person name="Barry K."/>
            <person name="Grigoriev I.V."/>
            <person name="Crous P."/>
            <person name="Smith M.E."/>
        </authorList>
    </citation>
    <scope>NUCLEOTIDE SEQUENCE</scope>
    <source>
        <strain evidence="1">NRRL 5244</strain>
    </source>
</reference>
<organism evidence="1 2">
    <name type="scientific">Linderina macrospora</name>
    <dbReference type="NCBI Taxonomy" id="4868"/>
    <lineage>
        <taxon>Eukaryota</taxon>
        <taxon>Fungi</taxon>
        <taxon>Fungi incertae sedis</taxon>
        <taxon>Zoopagomycota</taxon>
        <taxon>Kickxellomycotina</taxon>
        <taxon>Kickxellomycetes</taxon>
        <taxon>Kickxellales</taxon>
        <taxon>Kickxellaceae</taxon>
        <taxon>Linderina</taxon>
    </lineage>
</organism>
<gene>
    <name evidence="1" type="ORF">FBU59_004304</name>
</gene>
<dbReference type="Proteomes" id="UP001150603">
    <property type="component" value="Unassembled WGS sequence"/>
</dbReference>
<feature type="non-terminal residue" evidence="1">
    <location>
        <position position="510"/>
    </location>
</feature>
<evidence type="ECO:0000313" key="1">
    <source>
        <dbReference type="EMBL" id="KAJ1938880.1"/>
    </source>
</evidence>
<sequence>MAAPTPIRPHILRTAPTPQPGNPAQETIPEETRNDAIGGAPQVPQPRVLVRTFEKRMHKGFFLQGCLGSGKSHLLVLFSIYLRMMYTNIRIVYIGDCEQWEKCETAYDYIELIMEAVACALIDHEAIVGEIDAWKDFYRTRQGHAHDHVNELVVKITKYCQQAQIKLVFIFDNVDKLATDKQLFERIAYRTLMNFKRRSPCFTVFSSFDDNITEDIKRRFTSISLYINSSFSREEGLVFMQEKCTGFAFTENIINEAVKNTWFHPNELRRLCRSVNLHKVSNEREFIRTAQHFREEESFTLRPRPFSSHSTTDSDIKMTIFSVYFSFPCENPVVDWNFIDTSAINNSVLRFSCPRVANLIFSEQIGDEKQAFEQIGMLIGDSDEARHQLAVAAIRWVLDKSGELIEERSLRIRSRDALRYMDTRIERLRAIDEDDMLDKMYAAVTTVDTSSATVLYCVSPTLEDVDFVIYDESTFASVKFIKCMLLNPLKLKIQLRHIDTRMARRIQERL</sequence>